<evidence type="ECO:0000259" key="1">
    <source>
        <dbReference type="Pfam" id="PF12697"/>
    </source>
</evidence>
<name>A0A921E4G7_9HYPH</name>
<dbReference type="SUPFAM" id="SSF53474">
    <property type="entry name" value="alpha/beta-Hydrolases"/>
    <property type="match status" value="1"/>
</dbReference>
<dbReference type="PANTHER" id="PTHR43194">
    <property type="entry name" value="HYDROLASE ALPHA/BETA FOLD FAMILY"/>
    <property type="match status" value="1"/>
</dbReference>
<gene>
    <name evidence="2" type="ORF">K8W01_13925</name>
</gene>
<sequence length="282" mass="30831">MRWIAAMTGGILAGLVGSKLFAGQRANQGDRPRLGRLSARYDRVGGINMHARVSAHPVPDDRPPVILVHGLGMSSRYMIPLAEHLAPHRRVYAPDLPGFGLSDKPRQALTVRGLADALAAWMHEIGLDRAAFVGNSLGCEVLVELAVNHPHLVVRLVLQGPTPDPDARGLVRQIAGFFLIAPFERWSLAWIALTDYARSGVRRYIQTLHSMVDNRIGEKALRISQPTLVVWGTRDYIVPYEFVAGLAEVLPQGRLAVIPDAAHGINYSHPKALAAVILPFIL</sequence>
<proteinExistence type="predicted"/>
<keyword evidence="2" id="KW-0378">Hydrolase</keyword>
<dbReference type="Pfam" id="PF12697">
    <property type="entry name" value="Abhydrolase_6"/>
    <property type="match status" value="1"/>
</dbReference>
<dbReference type="PANTHER" id="PTHR43194:SF5">
    <property type="entry name" value="PIMELOYL-[ACYL-CARRIER PROTEIN] METHYL ESTER ESTERASE"/>
    <property type="match status" value="1"/>
</dbReference>
<dbReference type="AlphaFoldDB" id="A0A921E4G7"/>
<dbReference type="Proteomes" id="UP000742631">
    <property type="component" value="Unassembled WGS sequence"/>
</dbReference>
<dbReference type="Gene3D" id="3.40.50.1820">
    <property type="entry name" value="alpha/beta hydrolase"/>
    <property type="match status" value="1"/>
</dbReference>
<accession>A0A921E4G7</accession>
<comment type="caution">
    <text evidence="2">The sequence shown here is derived from an EMBL/GenBank/DDBJ whole genome shotgun (WGS) entry which is preliminary data.</text>
</comment>
<reference evidence="2" key="1">
    <citation type="journal article" date="2021" name="PeerJ">
        <title>Extensive microbial diversity within the chicken gut microbiome revealed by metagenomics and culture.</title>
        <authorList>
            <person name="Gilroy R."/>
            <person name="Ravi A."/>
            <person name="Getino M."/>
            <person name="Pursley I."/>
            <person name="Horton D.L."/>
            <person name="Alikhan N.F."/>
            <person name="Baker D."/>
            <person name="Gharbi K."/>
            <person name="Hall N."/>
            <person name="Watson M."/>
            <person name="Adriaenssens E.M."/>
            <person name="Foster-Nyarko E."/>
            <person name="Jarju S."/>
            <person name="Secka A."/>
            <person name="Antonio M."/>
            <person name="Oren A."/>
            <person name="Chaudhuri R.R."/>
            <person name="La Ragione R."/>
            <person name="Hildebrand F."/>
            <person name="Pallen M.J."/>
        </authorList>
    </citation>
    <scope>NUCLEOTIDE SEQUENCE</scope>
    <source>
        <strain evidence="2">316</strain>
    </source>
</reference>
<dbReference type="GO" id="GO:0016787">
    <property type="term" value="F:hydrolase activity"/>
    <property type="evidence" value="ECO:0007669"/>
    <property type="project" value="UniProtKB-KW"/>
</dbReference>
<dbReference type="InterPro" id="IPR029058">
    <property type="entry name" value="AB_hydrolase_fold"/>
</dbReference>
<dbReference type="InterPro" id="IPR050228">
    <property type="entry name" value="Carboxylesterase_BioH"/>
</dbReference>
<dbReference type="PRINTS" id="PR00111">
    <property type="entry name" value="ABHYDROLASE"/>
</dbReference>
<dbReference type="InterPro" id="IPR000073">
    <property type="entry name" value="AB_hydrolase_1"/>
</dbReference>
<evidence type="ECO:0000313" key="3">
    <source>
        <dbReference type="Proteomes" id="UP000742631"/>
    </source>
</evidence>
<evidence type="ECO:0000313" key="2">
    <source>
        <dbReference type="EMBL" id="HJE24751.1"/>
    </source>
</evidence>
<protein>
    <submittedName>
        <fullName evidence="2">Alpha/beta hydrolase</fullName>
    </submittedName>
</protein>
<organism evidence="2 3">
    <name type="scientific">Methylorubrum populi</name>
    <dbReference type="NCBI Taxonomy" id="223967"/>
    <lineage>
        <taxon>Bacteria</taxon>
        <taxon>Pseudomonadati</taxon>
        <taxon>Pseudomonadota</taxon>
        <taxon>Alphaproteobacteria</taxon>
        <taxon>Hyphomicrobiales</taxon>
        <taxon>Methylobacteriaceae</taxon>
        <taxon>Methylorubrum</taxon>
    </lineage>
</organism>
<dbReference type="EMBL" id="DYYG01000039">
    <property type="protein sequence ID" value="HJE24751.1"/>
    <property type="molecule type" value="Genomic_DNA"/>
</dbReference>
<feature type="domain" description="AB hydrolase-1" evidence="1">
    <location>
        <begin position="65"/>
        <end position="275"/>
    </location>
</feature>
<reference evidence="2" key="2">
    <citation type="submission" date="2021-09" db="EMBL/GenBank/DDBJ databases">
        <authorList>
            <person name="Gilroy R."/>
        </authorList>
    </citation>
    <scope>NUCLEOTIDE SEQUENCE</scope>
    <source>
        <strain evidence="2">316</strain>
    </source>
</reference>